<evidence type="ECO:0000256" key="2">
    <source>
        <dbReference type="ARBA" id="ARBA00004585"/>
    </source>
</evidence>
<reference evidence="23 24" key="2">
    <citation type="journal article" date="2015" name="Eukaryot. Cell">
        <title>Asexual propagation of a virulent clone complex in a human and feline outbreak of sporotrichosis.</title>
        <authorList>
            <person name="Teixeira Mde M."/>
            <person name="Rodrigues A.M."/>
            <person name="Tsui C.K."/>
            <person name="de Almeida L.G."/>
            <person name="Van Diepeningen A.D."/>
            <person name="van den Ende B.G."/>
            <person name="Fernandes G.F."/>
            <person name="Kano R."/>
            <person name="Hamelin R.C."/>
            <person name="Lopes-Bezerra L.M."/>
            <person name="Vasconcelos A.T."/>
            <person name="de Hoog S."/>
            <person name="de Camargo Z.P."/>
            <person name="Felipe M.S."/>
        </authorList>
    </citation>
    <scope>NUCLEOTIDE SEQUENCE [LARGE SCALE GENOMIC DNA]</scope>
    <source>
        <strain evidence="23 24">1099-18</strain>
    </source>
</reference>
<dbReference type="PANTHER" id="PTHR43107:SF15">
    <property type="entry name" value="FATTY ACID TRANSPORT PROTEIN 3, ISOFORM A"/>
    <property type="match status" value="1"/>
</dbReference>
<evidence type="ECO:0000313" key="24">
    <source>
        <dbReference type="Proteomes" id="UP000033710"/>
    </source>
</evidence>
<keyword evidence="11" id="KW-0067">ATP-binding</keyword>
<dbReference type="Gene3D" id="3.30.300.30">
    <property type="match status" value="1"/>
</dbReference>
<dbReference type="VEuPathDB" id="FungiDB:SPSK_07233"/>
<dbReference type="InterPro" id="IPR020845">
    <property type="entry name" value="AMP-binding_CS"/>
</dbReference>
<keyword evidence="12 20" id="KW-1133">Transmembrane helix</keyword>
<evidence type="ECO:0000256" key="15">
    <source>
        <dbReference type="ARBA" id="ARBA00023140"/>
    </source>
</evidence>
<dbReference type="GO" id="GO:0005324">
    <property type="term" value="F:long-chain fatty acid transmembrane transporter activity"/>
    <property type="evidence" value="ECO:0007669"/>
    <property type="project" value="TreeGrafter"/>
</dbReference>
<comment type="similarity">
    <text evidence="4">Belongs to the ATP-dependent AMP-binding enzyme family.</text>
</comment>
<keyword evidence="14 20" id="KW-0472">Membrane</keyword>
<dbReference type="SUPFAM" id="SSF56801">
    <property type="entry name" value="Acetyl-CoA synthetase-like"/>
    <property type="match status" value="1"/>
</dbReference>
<dbReference type="Pfam" id="PF13193">
    <property type="entry name" value="AMP-binding_C"/>
    <property type="match status" value="1"/>
</dbReference>
<keyword evidence="10" id="KW-0547">Nucleotide-binding</keyword>
<dbReference type="EMBL" id="AXCR01000004">
    <property type="protein sequence ID" value="KJR88517.1"/>
    <property type="molecule type" value="Genomic_DNA"/>
</dbReference>
<evidence type="ECO:0000256" key="3">
    <source>
        <dbReference type="ARBA" id="ARBA00004651"/>
    </source>
</evidence>
<dbReference type="Pfam" id="PF00501">
    <property type="entry name" value="AMP-binding"/>
    <property type="match status" value="1"/>
</dbReference>
<dbReference type="RefSeq" id="XP_016591193.1">
    <property type="nucleotide sequence ID" value="XM_016733897.1"/>
</dbReference>
<keyword evidence="7" id="KW-0436">Ligase</keyword>
<evidence type="ECO:0000256" key="18">
    <source>
        <dbReference type="ARBA" id="ARBA00068795"/>
    </source>
</evidence>
<evidence type="ECO:0000256" key="12">
    <source>
        <dbReference type="ARBA" id="ARBA00022989"/>
    </source>
</evidence>
<name>A0A0F2MFX0_SPOSC</name>
<keyword evidence="8" id="KW-0551">Lipid droplet</keyword>
<dbReference type="Proteomes" id="UP000033710">
    <property type="component" value="Unassembled WGS sequence"/>
</dbReference>
<dbReference type="Gene3D" id="3.40.50.12780">
    <property type="entry name" value="N-terminal domain of ligase-like"/>
    <property type="match status" value="1"/>
</dbReference>
<evidence type="ECO:0000256" key="19">
    <source>
        <dbReference type="ARBA" id="ARBA00078285"/>
    </source>
</evidence>
<accession>A0A0F2MFX0</accession>
<reference evidence="23 24" key="1">
    <citation type="journal article" date="2014" name="BMC Genomics">
        <title>Comparative genomics of the major fungal agents of human and animal Sporotrichosis: Sporothrix schenckii and Sporothrix brasiliensis.</title>
        <authorList>
            <person name="Teixeira M.M."/>
            <person name="de Almeida L.G."/>
            <person name="Kubitschek-Barreira P."/>
            <person name="Alves F.L."/>
            <person name="Kioshima E.S."/>
            <person name="Abadio A.K."/>
            <person name="Fernandes L."/>
            <person name="Derengowski L.S."/>
            <person name="Ferreira K.S."/>
            <person name="Souza R.C."/>
            <person name="Ruiz J.C."/>
            <person name="de Andrade N.C."/>
            <person name="Paes H.C."/>
            <person name="Nicola A.M."/>
            <person name="Albuquerque P."/>
            <person name="Gerber A.L."/>
            <person name="Martins V.P."/>
            <person name="Peconick L.D."/>
            <person name="Neto A.V."/>
            <person name="Chaucanez C.B."/>
            <person name="Silva P.A."/>
            <person name="Cunha O.L."/>
            <person name="de Oliveira F.F."/>
            <person name="dos Santos T.C."/>
            <person name="Barros A.L."/>
            <person name="Soares M.A."/>
            <person name="de Oliveira L.M."/>
            <person name="Marini M.M."/>
            <person name="Villalobos-Duno H."/>
            <person name="Cunha M.M."/>
            <person name="de Hoog S."/>
            <person name="da Silveira J.F."/>
            <person name="Henrissat B."/>
            <person name="Nino-Vega G.A."/>
            <person name="Cisalpino P.S."/>
            <person name="Mora-Montes H.M."/>
            <person name="Almeida S.R."/>
            <person name="Stajich J.E."/>
            <person name="Lopes-Bezerra L.M."/>
            <person name="Vasconcelos A.T."/>
            <person name="Felipe M.S."/>
        </authorList>
    </citation>
    <scope>NUCLEOTIDE SEQUENCE [LARGE SCALE GENOMIC DNA]</scope>
    <source>
        <strain evidence="23 24">1099-18</strain>
    </source>
</reference>
<evidence type="ECO:0000256" key="14">
    <source>
        <dbReference type="ARBA" id="ARBA00023136"/>
    </source>
</evidence>
<keyword evidence="9 20" id="KW-0812">Transmembrane</keyword>
<keyword evidence="13" id="KW-0445">Lipid transport</keyword>
<evidence type="ECO:0000256" key="20">
    <source>
        <dbReference type="SAM" id="Phobius"/>
    </source>
</evidence>
<feature type="transmembrane region" description="Helical" evidence="20">
    <location>
        <begin position="47"/>
        <end position="66"/>
    </location>
</feature>
<evidence type="ECO:0000256" key="9">
    <source>
        <dbReference type="ARBA" id="ARBA00022692"/>
    </source>
</evidence>
<dbReference type="GO" id="GO:0004467">
    <property type="term" value="F:long-chain fatty acid-CoA ligase activity"/>
    <property type="evidence" value="ECO:0007669"/>
    <property type="project" value="TreeGrafter"/>
</dbReference>
<comment type="caution">
    <text evidence="23">The sequence shown here is derived from an EMBL/GenBank/DDBJ whole genome shotgun (WGS) entry which is preliminary data.</text>
</comment>
<evidence type="ECO:0000256" key="1">
    <source>
        <dbReference type="ARBA" id="ARBA00004502"/>
    </source>
</evidence>
<keyword evidence="6" id="KW-1003">Cell membrane</keyword>
<evidence type="ECO:0000259" key="22">
    <source>
        <dbReference type="Pfam" id="PF13193"/>
    </source>
</evidence>
<evidence type="ECO:0000313" key="23">
    <source>
        <dbReference type="EMBL" id="KJR88517.1"/>
    </source>
</evidence>
<feature type="transmembrane region" description="Helical" evidence="20">
    <location>
        <begin position="20"/>
        <end position="41"/>
    </location>
</feature>
<dbReference type="GeneID" id="27669174"/>
<dbReference type="InterPro" id="IPR042099">
    <property type="entry name" value="ANL_N_sf"/>
</dbReference>
<evidence type="ECO:0000256" key="4">
    <source>
        <dbReference type="ARBA" id="ARBA00006432"/>
    </source>
</evidence>
<evidence type="ECO:0000256" key="10">
    <source>
        <dbReference type="ARBA" id="ARBA00022741"/>
    </source>
</evidence>
<dbReference type="FunFam" id="3.40.50.12780:FF:000019">
    <property type="entry name" value="Long-chain fatty acid transporter"/>
    <property type="match status" value="1"/>
</dbReference>
<proteinExistence type="inferred from homology"/>
<evidence type="ECO:0000256" key="11">
    <source>
        <dbReference type="ARBA" id="ARBA00022840"/>
    </source>
</evidence>
<protein>
    <recommendedName>
        <fullName evidence="18">Very long-chain fatty acid transport protein</fullName>
    </recommendedName>
    <alternativeName>
        <fullName evidence="19">Very-long-chain acyl-CoA synthetase</fullName>
    </alternativeName>
</protein>
<evidence type="ECO:0000256" key="6">
    <source>
        <dbReference type="ARBA" id="ARBA00022475"/>
    </source>
</evidence>
<keyword evidence="15" id="KW-0576">Peroxisome</keyword>
<dbReference type="PANTHER" id="PTHR43107">
    <property type="entry name" value="LONG-CHAIN FATTY ACID TRANSPORT PROTEIN"/>
    <property type="match status" value="1"/>
</dbReference>
<evidence type="ECO:0000259" key="21">
    <source>
        <dbReference type="Pfam" id="PF00501"/>
    </source>
</evidence>
<feature type="transmembrane region" description="Helical" evidence="20">
    <location>
        <begin position="273"/>
        <end position="295"/>
    </location>
</feature>
<dbReference type="GO" id="GO:0005524">
    <property type="term" value="F:ATP binding"/>
    <property type="evidence" value="ECO:0007669"/>
    <property type="project" value="UniProtKB-KW"/>
</dbReference>
<gene>
    <name evidence="23" type="ORF">SPSK_07233</name>
</gene>
<evidence type="ECO:0000256" key="13">
    <source>
        <dbReference type="ARBA" id="ARBA00023055"/>
    </source>
</evidence>
<dbReference type="GO" id="GO:0044539">
    <property type="term" value="P:long-chain fatty acid import into cell"/>
    <property type="evidence" value="ECO:0007669"/>
    <property type="project" value="TreeGrafter"/>
</dbReference>
<evidence type="ECO:0000256" key="5">
    <source>
        <dbReference type="ARBA" id="ARBA00022448"/>
    </source>
</evidence>
<sequence length="652" mass="73111">MPYILNPSRVPRHWLTGSHALSLTVPLALSLPAATAGLAYLNARSSFWYDWMLVTSVVPALVTMALRGRSGKMNIFYKLEENAKSSSTANHPFILFGDKSYTYAEVYDKALRYGHWWKQTMGVQKDDVVALDYMNSDTFIFLWFGLWAIGAKPAFINYNLRDQALIHCIKTAKAKLMLFDPDVVEALTPELREALPNVRIEVFSALLQGQADATEPKRYPDEVRYDDKKENTAILIFTSGTTGLPKAAVVSWAKMFATSNFARGWIGIKKDEIYYTCMPLYHSSACLFCLGPVLFSGTTMALGQRFSNKTFWQDVRKFNATAIQYVGETCRYLLAAPPQIDPETQENLDAKHNVRVALGNGLRPDVWNRFKTRFGIEAIAEFYGATEGTFATFNLSRNDFTMGAVGRNGWLYELAVGNNVAFVSMDWAAEAPVRDPATGFCRRCSRGEPGELIFRLPETNIEERFQGYYGNKAATESKIMRSVFRKGDAWFRTGDVMVRDDEGRTYFHDRIGDTFRWKSENVSTAEVAAVVGLHPDVVEANVYGIAVPSHDGRAGCVALVLRGPPTPEFLQSLMAHIEKGLPRYAQPLFLRIVEDSSAHTTGTNKQQKHVLREQGAEPDKVAGDAVFWLQNGKYVPFGRSDWKSLEAGQVRL</sequence>
<organism evidence="23 24">
    <name type="scientific">Sporothrix schenckii 1099-18</name>
    <dbReference type="NCBI Taxonomy" id="1397361"/>
    <lineage>
        <taxon>Eukaryota</taxon>
        <taxon>Fungi</taxon>
        <taxon>Dikarya</taxon>
        <taxon>Ascomycota</taxon>
        <taxon>Pezizomycotina</taxon>
        <taxon>Sordariomycetes</taxon>
        <taxon>Sordariomycetidae</taxon>
        <taxon>Ophiostomatales</taxon>
        <taxon>Ophiostomataceae</taxon>
        <taxon>Sporothrix</taxon>
    </lineage>
</organism>
<dbReference type="InterPro" id="IPR000873">
    <property type="entry name" value="AMP-dep_synth/lig_dom"/>
</dbReference>
<evidence type="ECO:0000256" key="8">
    <source>
        <dbReference type="ARBA" id="ARBA00022677"/>
    </source>
</evidence>
<dbReference type="InterPro" id="IPR025110">
    <property type="entry name" value="AMP-bd_C"/>
</dbReference>
<dbReference type="GO" id="GO:0005778">
    <property type="term" value="C:peroxisomal membrane"/>
    <property type="evidence" value="ECO:0007669"/>
    <property type="project" value="UniProtKB-SubCell"/>
</dbReference>
<dbReference type="FunFam" id="3.30.300.30:FF:000002">
    <property type="entry name" value="Long-chain fatty acid transport protein 1"/>
    <property type="match status" value="1"/>
</dbReference>
<evidence type="ECO:0000256" key="7">
    <source>
        <dbReference type="ARBA" id="ARBA00022598"/>
    </source>
</evidence>
<feature type="domain" description="AMP-binding enzyme C-terminal" evidence="22">
    <location>
        <begin position="526"/>
        <end position="597"/>
    </location>
</feature>
<evidence type="ECO:0000256" key="16">
    <source>
        <dbReference type="ARBA" id="ARBA00051585"/>
    </source>
</evidence>
<dbReference type="OrthoDB" id="10253869at2759"/>
<comment type="subcellular location">
    <subcellularLocation>
        <location evidence="3">Cell membrane</location>
        <topology evidence="3">Multi-pass membrane protein</topology>
    </subcellularLocation>
    <subcellularLocation>
        <location evidence="1">Lipid droplet</location>
    </subcellularLocation>
    <subcellularLocation>
        <location evidence="2">Peroxisome membrane</location>
        <topology evidence="2">Multi-pass membrane protein</topology>
    </subcellularLocation>
</comment>
<dbReference type="KEGG" id="ssck:SPSK_07233"/>
<dbReference type="InterPro" id="IPR045851">
    <property type="entry name" value="AMP-bd_C_sf"/>
</dbReference>
<feature type="domain" description="AMP-dependent synthetase/ligase" evidence="21">
    <location>
        <begin position="86"/>
        <end position="457"/>
    </location>
</feature>
<comment type="catalytic activity">
    <reaction evidence="16">
        <text>a very long-chain fatty acid + ATP + CoA = a very long-chain fatty acyl-CoA + AMP + diphosphate</text>
        <dbReference type="Rhea" id="RHEA:54536"/>
        <dbReference type="ChEBI" id="CHEBI:30616"/>
        <dbReference type="ChEBI" id="CHEBI:33019"/>
        <dbReference type="ChEBI" id="CHEBI:57287"/>
        <dbReference type="ChEBI" id="CHEBI:58950"/>
        <dbReference type="ChEBI" id="CHEBI:138261"/>
        <dbReference type="ChEBI" id="CHEBI:456215"/>
    </reaction>
</comment>
<dbReference type="AlphaFoldDB" id="A0A0F2MFX0"/>
<dbReference type="PROSITE" id="PS00455">
    <property type="entry name" value="AMP_BINDING"/>
    <property type="match status" value="1"/>
</dbReference>
<comment type="function">
    <text evidence="17">Acyl-CoA synthetase required for both the import of long chain fatty acids (LCFAs) (C14-C18) and the activation very long chain fatty acids (VLCFAs) (C20-C26) by esterification of the fatty acids into metabolically active CoA-thioesters for subsequent degradation or incorporation into phospholipids. The transport and fatty acyl-CoA synthetase activities are genetically separable and are thus independent activities. Esterifies VLCFAs in the peroxisome matrix. The VLCFAs are actively transported into peroxisomes by a PXA1-PXA2 heterodimeric transporter in the peroxisomal membrane.</text>
</comment>
<dbReference type="GO" id="GO:0005811">
    <property type="term" value="C:lipid droplet"/>
    <property type="evidence" value="ECO:0007669"/>
    <property type="project" value="UniProtKB-SubCell"/>
</dbReference>
<keyword evidence="5" id="KW-0813">Transport</keyword>
<evidence type="ECO:0000256" key="17">
    <source>
        <dbReference type="ARBA" id="ARBA00060276"/>
    </source>
</evidence>
<dbReference type="GO" id="GO:0009898">
    <property type="term" value="C:cytoplasmic side of plasma membrane"/>
    <property type="evidence" value="ECO:0007669"/>
    <property type="project" value="TreeGrafter"/>
</dbReference>